<dbReference type="Proteomes" id="UP000287101">
    <property type="component" value="Unassembled WGS sequence"/>
</dbReference>
<keyword evidence="3" id="KW-1185">Reference proteome</keyword>
<accession>A0A430A578</accession>
<dbReference type="EMBL" id="NGJY01000004">
    <property type="protein sequence ID" value="RSU01924.1"/>
    <property type="molecule type" value="Genomic_DNA"/>
</dbReference>
<dbReference type="InterPro" id="IPR010982">
    <property type="entry name" value="Lambda_DNA-bd_dom_sf"/>
</dbReference>
<gene>
    <name evidence="2" type="ORF">CBF31_09140</name>
</gene>
<dbReference type="PROSITE" id="PS50943">
    <property type="entry name" value="HTH_CROC1"/>
    <property type="match status" value="1"/>
</dbReference>
<comment type="caution">
    <text evidence="2">The sequence shown here is derived from an EMBL/GenBank/DDBJ whole genome shotgun (WGS) entry which is preliminary data.</text>
</comment>
<reference evidence="2 3" key="1">
    <citation type="submission" date="2017-05" db="EMBL/GenBank/DDBJ databases">
        <title>Vagococcus spp. assemblies.</title>
        <authorList>
            <person name="Gulvik C.A."/>
        </authorList>
    </citation>
    <scope>NUCLEOTIDE SEQUENCE [LARGE SCALE GENOMIC DNA]</scope>
    <source>
        <strain evidence="2 3">CCUG 41755</strain>
    </source>
</reference>
<dbReference type="Gene3D" id="1.10.260.40">
    <property type="entry name" value="lambda repressor-like DNA-binding domains"/>
    <property type="match status" value="1"/>
</dbReference>
<dbReference type="RefSeq" id="WP_126832287.1">
    <property type="nucleotide sequence ID" value="NZ_CBCRYB010000005.1"/>
</dbReference>
<protein>
    <recommendedName>
        <fullName evidence="1">HTH cro/C1-type domain-containing protein</fullName>
    </recommendedName>
</protein>
<evidence type="ECO:0000313" key="2">
    <source>
        <dbReference type="EMBL" id="RSU01924.1"/>
    </source>
</evidence>
<dbReference type="OrthoDB" id="9805856at2"/>
<dbReference type="GO" id="GO:0003677">
    <property type="term" value="F:DNA binding"/>
    <property type="evidence" value="ECO:0007669"/>
    <property type="project" value="InterPro"/>
</dbReference>
<evidence type="ECO:0000313" key="3">
    <source>
        <dbReference type="Proteomes" id="UP000287101"/>
    </source>
</evidence>
<sequence length="114" mass="13311">MTIYSKIKLLIEDYPNLSISKLEKELGFGSGTIRKWQNQTPAFDKVEKVASYLNVPITYFSNEPEEPINPLSTKLTSKIEFELKKRPQEEQEHLLNEVLNFFGYQVSQLDEKKK</sequence>
<evidence type="ECO:0000259" key="1">
    <source>
        <dbReference type="PROSITE" id="PS50943"/>
    </source>
</evidence>
<organism evidence="2 3">
    <name type="scientific">Vagococcus fessus</name>
    <dbReference type="NCBI Taxonomy" id="120370"/>
    <lineage>
        <taxon>Bacteria</taxon>
        <taxon>Bacillati</taxon>
        <taxon>Bacillota</taxon>
        <taxon>Bacilli</taxon>
        <taxon>Lactobacillales</taxon>
        <taxon>Enterococcaceae</taxon>
        <taxon>Vagococcus</taxon>
    </lineage>
</organism>
<proteinExistence type="predicted"/>
<dbReference type="InterPro" id="IPR001387">
    <property type="entry name" value="Cro/C1-type_HTH"/>
</dbReference>
<dbReference type="SUPFAM" id="SSF47413">
    <property type="entry name" value="lambda repressor-like DNA-binding domains"/>
    <property type="match status" value="1"/>
</dbReference>
<name>A0A430A578_9ENTE</name>
<feature type="domain" description="HTH cro/C1-type" evidence="1">
    <location>
        <begin position="7"/>
        <end position="60"/>
    </location>
</feature>
<dbReference type="AlphaFoldDB" id="A0A430A578"/>